<dbReference type="GO" id="GO:0005737">
    <property type="term" value="C:cytoplasm"/>
    <property type="evidence" value="ECO:0007669"/>
    <property type="project" value="TreeGrafter"/>
</dbReference>
<dbReference type="InterPro" id="IPR013785">
    <property type="entry name" value="Aldolase_TIM"/>
</dbReference>
<dbReference type="InterPro" id="IPR037128">
    <property type="entry name" value="Quinolinate_PRibosylTase_N_sf"/>
</dbReference>
<dbReference type="PANTHER" id="PTHR32179:SF3">
    <property type="entry name" value="NICOTINATE-NUCLEOTIDE PYROPHOSPHORYLASE [CARBOXYLATING]"/>
    <property type="match status" value="1"/>
</dbReference>
<evidence type="ECO:0000256" key="3">
    <source>
        <dbReference type="ARBA" id="ARBA00022679"/>
    </source>
</evidence>
<feature type="domain" description="Quinolinate phosphoribosyl transferase N-terminal" evidence="6">
    <location>
        <begin position="55"/>
        <end position="139"/>
    </location>
</feature>
<evidence type="ECO:0000259" key="5">
    <source>
        <dbReference type="Pfam" id="PF01729"/>
    </source>
</evidence>
<dbReference type="FunFam" id="3.20.20.70:FF:000030">
    <property type="entry name" value="Nicotinate-nucleotide pyrophosphorylase, carboxylating"/>
    <property type="match status" value="1"/>
</dbReference>
<dbReference type="Pfam" id="PF02749">
    <property type="entry name" value="QRPTase_N"/>
    <property type="match status" value="1"/>
</dbReference>
<evidence type="ECO:0000313" key="8">
    <source>
        <dbReference type="Proteomes" id="UP000247465"/>
    </source>
</evidence>
<dbReference type="Gene3D" id="3.20.20.70">
    <property type="entry name" value="Aldolase class I"/>
    <property type="match status" value="1"/>
</dbReference>
<dbReference type="AlphaFoldDB" id="A0A2Z4AEW0"/>
<protein>
    <submittedName>
        <fullName evidence="7">Nicotinate-nucleotide pyrophosphorylase [carboxylating]</fullName>
        <ecNumber evidence="7">2.4.2.19</ecNumber>
    </submittedName>
</protein>
<evidence type="ECO:0000256" key="2">
    <source>
        <dbReference type="ARBA" id="ARBA00022676"/>
    </source>
</evidence>
<name>A0A2Z4AEW0_9BACT</name>
<sequence length="313" mass="34566">MSTNSIESQRFHDQLLRLLRWEDLDEEYIRQLITLAKEEDLEGAGLEAIPPSPGDVTTSAIATDETKRAQIVASEELVICGLPLVPLILDAYGTDQDFEALVEEGVPMREGEVLAEFSGSATSIITAERVILNFLGHLSGIATNTARFVEELHWSTTKLIDNRNSVPGLRVLEKYAVAQGGGWNHRVGLFDRIVISEKHFCQSHTVATERFANAVDRARHCYPNLPVEVELHCLDQIPAIVESGVEVIRLLNFSLCDLTKAVELIGNAAFSEASGPYCLQDISQLSNIGLDFVSCSTVINQSARKEMNLIWCD</sequence>
<dbReference type="KEGG" id="mtar:DF168_01930"/>
<dbReference type="Proteomes" id="UP000247465">
    <property type="component" value="Chromosome"/>
</dbReference>
<dbReference type="GO" id="GO:0004514">
    <property type="term" value="F:nicotinate-nucleotide diphosphorylase (carboxylating) activity"/>
    <property type="evidence" value="ECO:0007669"/>
    <property type="project" value="UniProtKB-EC"/>
</dbReference>
<proteinExistence type="inferred from homology"/>
<dbReference type="InterPro" id="IPR002638">
    <property type="entry name" value="Quinolinate_PRibosylTrfase_C"/>
</dbReference>
<dbReference type="InterPro" id="IPR027277">
    <property type="entry name" value="NadC/ModD"/>
</dbReference>
<dbReference type="Gene3D" id="3.90.1170.20">
    <property type="entry name" value="Quinolinate phosphoribosyl transferase, N-terminal domain"/>
    <property type="match status" value="1"/>
</dbReference>
<reference evidence="7 8" key="1">
    <citation type="submission" date="2018-06" db="EMBL/GenBank/DDBJ databases">
        <title>Draft Genome Sequence of a Novel Marine Bacterium Related to the Verrucomicrobia.</title>
        <authorList>
            <person name="Vosseberg J."/>
            <person name="Martijn J."/>
            <person name="Ettema T.J.G."/>
        </authorList>
    </citation>
    <scope>NUCLEOTIDE SEQUENCE [LARGE SCALE GENOMIC DNA]</scope>
    <source>
        <strain evidence="7">TARA_B100001123</strain>
    </source>
</reference>
<dbReference type="PANTHER" id="PTHR32179">
    <property type="entry name" value="NICOTINATE-NUCLEOTIDE PYROPHOSPHORYLASE [CARBOXYLATING]"/>
    <property type="match status" value="1"/>
</dbReference>
<dbReference type="InterPro" id="IPR022412">
    <property type="entry name" value="Quinolinate_PRibosylTrfase_N"/>
</dbReference>
<evidence type="ECO:0000259" key="6">
    <source>
        <dbReference type="Pfam" id="PF02749"/>
    </source>
</evidence>
<keyword evidence="3 4" id="KW-0808">Transferase</keyword>
<accession>A0A2Z4AEW0</accession>
<evidence type="ECO:0000256" key="1">
    <source>
        <dbReference type="ARBA" id="ARBA00009400"/>
    </source>
</evidence>
<dbReference type="Pfam" id="PF01729">
    <property type="entry name" value="QRPTase_C"/>
    <property type="match status" value="1"/>
</dbReference>
<dbReference type="EMBL" id="CP029803">
    <property type="protein sequence ID" value="AWT60711.1"/>
    <property type="molecule type" value="Genomic_DNA"/>
</dbReference>
<dbReference type="SUPFAM" id="SSF51690">
    <property type="entry name" value="Nicotinate/Quinolinate PRTase C-terminal domain-like"/>
    <property type="match status" value="1"/>
</dbReference>
<dbReference type="EC" id="2.4.2.19" evidence="7"/>
<dbReference type="GO" id="GO:0009435">
    <property type="term" value="P:NAD+ biosynthetic process"/>
    <property type="evidence" value="ECO:0007669"/>
    <property type="project" value="InterPro"/>
</dbReference>
<gene>
    <name evidence="7" type="primary">nadC_2</name>
    <name evidence="7" type="ORF">DF168_01930</name>
</gene>
<dbReference type="SUPFAM" id="SSF54675">
    <property type="entry name" value="Nicotinate/Quinolinate PRTase N-terminal domain-like"/>
    <property type="match status" value="1"/>
</dbReference>
<evidence type="ECO:0000256" key="4">
    <source>
        <dbReference type="PIRNR" id="PIRNR006250"/>
    </source>
</evidence>
<dbReference type="GO" id="GO:0034213">
    <property type="term" value="P:quinolinate catabolic process"/>
    <property type="evidence" value="ECO:0007669"/>
    <property type="project" value="TreeGrafter"/>
</dbReference>
<keyword evidence="2 4" id="KW-0328">Glycosyltransferase</keyword>
<evidence type="ECO:0000313" key="7">
    <source>
        <dbReference type="EMBL" id="AWT60711.1"/>
    </source>
</evidence>
<feature type="domain" description="Quinolinate phosphoribosyl transferase C-terminal" evidence="5">
    <location>
        <begin position="141"/>
        <end position="304"/>
    </location>
</feature>
<comment type="similarity">
    <text evidence="1 4">Belongs to the NadC/ModD family.</text>
</comment>
<dbReference type="InterPro" id="IPR036068">
    <property type="entry name" value="Nicotinate_pribotase-like_C"/>
</dbReference>
<dbReference type="PIRSF" id="PIRSF006250">
    <property type="entry name" value="NadC_ModD"/>
    <property type="match status" value="1"/>
</dbReference>
<organism evidence="7 8">
    <name type="scientific">Candidatus Moanibacter tarae</name>
    <dbReference type="NCBI Taxonomy" id="2200854"/>
    <lineage>
        <taxon>Bacteria</taxon>
        <taxon>Pseudomonadati</taxon>
        <taxon>Verrucomicrobiota</taxon>
        <taxon>Opitutia</taxon>
        <taxon>Puniceicoccales</taxon>
        <taxon>Puniceicoccales incertae sedis</taxon>
        <taxon>Candidatus Moanibacter</taxon>
    </lineage>
</organism>